<feature type="region of interest" description="Disordered" evidence="1">
    <location>
        <begin position="1"/>
        <end position="49"/>
    </location>
</feature>
<name>A0AAD5L2T3_9CRUS</name>
<dbReference type="EMBL" id="WJBH02000001">
    <property type="protein sequence ID" value="KAI9564234.1"/>
    <property type="molecule type" value="Genomic_DNA"/>
</dbReference>
<keyword evidence="3" id="KW-1185">Reference proteome</keyword>
<accession>A0AAD5L2T3</accession>
<evidence type="ECO:0000256" key="1">
    <source>
        <dbReference type="SAM" id="MobiDB-lite"/>
    </source>
</evidence>
<evidence type="ECO:0000313" key="3">
    <source>
        <dbReference type="Proteomes" id="UP000820818"/>
    </source>
</evidence>
<protein>
    <submittedName>
        <fullName evidence="2">Uncharacterized protein</fullName>
    </submittedName>
</protein>
<organism evidence="2 3">
    <name type="scientific">Daphnia sinensis</name>
    <dbReference type="NCBI Taxonomy" id="1820382"/>
    <lineage>
        <taxon>Eukaryota</taxon>
        <taxon>Metazoa</taxon>
        <taxon>Ecdysozoa</taxon>
        <taxon>Arthropoda</taxon>
        <taxon>Crustacea</taxon>
        <taxon>Branchiopoda</taxon>
        <taxon>Diplostraca</taxon>
        <taxon>Cladocera</taxon>
        <taxon>Anomopoda</taxon>
        <taxon>Daphniidae</taxon>
        <taxon>Daphnia</taxon>
        <taxon>Daphnia similis group</taxon>
    </lineage>
</organism>
<evidence type="ECO:0000313" key="2">
    <source>
        <dbReference type="EMBL" id="KAI9564234.1"/>
    </source>
</evidence>
<gene>
    <name evidence="2" type="ORF">GHT06_007972</name>
</gene>
<dbReference type="AlphaFoldDB" id="A0AAD5L2T3"/>
<reference evidence="2 3" key="1">
    <citation type="submission" date="2022-05" db="EMBL/GenBank/DDBJ databases">
        <title>A multi-omics perspective on studying reproductive biology in Daphnia sinensis.</title>
        <authorList>
            <person name="Jia J."/>
        </authorList>
    </citation>
    <scope>NUCLEOTIDE SEQUENCE [LARGE SCALE GENOMIC DNA]</scope>
    <source>
        <strain evidence="2 3">WSL</strain>
    </source>
</reference>
<comment type="caution">
    <text evidence="2">The sequence shown here is derived from an EMBL/GenBank/DDBJ whole genome shotgun (WGS) entry which is preliminary data.</text>
</comment>
<sequence length="75" mass="7921">MEEKQTTLAVKGVAKAKSSGMGKRRTEPEGGESMAESRDGSEGSVYHRPGTLLTFSLGHYGKHVSWDRAGGPATA</sequence>
<proteinExistence type="predicted"/>
<dbReference type="Proteomes" id="UP000820818">
    <property type="component" value="Linkage Group LG1"/>
</dbReference>